<keyword evidence="8 12" id="KW-0413">Isomerase</keyword>
<dbReference type="InterPro" id="IPR027304">
    <property type="entry name" value="Trigger_fact/SurA_dom_sf"/>
</dbReference>
<feature type="region of interest" description="Disordered" evidence="15">
    <location>
        <begin position="426"/>
        <end position="452"/>
    </location>
</feature>
<evidence type="ECO:0000256" key="11">
    <source>
        <dbReference type="ARBA" id="ARBA00029986"/>
    </source>
</evidence>
<dbReference type="EC" id="5.2.1.8" evidence="3 12"/>
<dbReference type="InterPro" id="IPR008880">
    <property type="entry name" value="Trigger_fac_C"/>
</dbReference>
<evidence type="ECO:0000256" key="12">
    <source>
        <dbReference type="HAMAP-Rule" id="MF_00303"/>
    </source>
</evidence>
<dbReference type="EMBL" id="DVNK01000005">
    <property type="protein sequence ID" value="HIU45721.1"/>
    <property type="molecule type" value="Genomic_DNA"/>
</dbReference>
<reference evidence="17" key="2">
    <citation type="journal article" date="2021" name="PeerJ">
        <title>Extensive microbial diversity within the chicken gut microbiome revealed by metagenomics and culture.</title>
        <authorList>
            <person name="Gilroy R."/>
            <person name="Ravi A."/>
            <person name="Getino M."/>
            <person name="Pursley I."/>
            <person name="Horton D.L."/>
            <person name="Alikhan N.F."/>
            <person name="Baker D."/>
            <person name="Gharbi K."/>
            <person name="Hall N."/>
            <person name="Watson M."/>
            <person name="Adriaenssens E.M."/>
            <person name="Foster-Nyarko E."/>
            <person name="Jarju S."/>
            <person name="Secka A."/>
            <person name="Antonio M."/>
            <person name="Oren A."/>
            <person name="Chaudhuri R.R."/>
            <person name="La Ragione R."/>
            <person name="Hildebrand F."/>
            <person name="Pallen M.J."/>
        </authorList>
    </citation>
    <scope>NUCLEOTIDE SEQUENCE</scope>
    <source>
        <strain evidence="17">ChiSxjej2B14-8506</strain>
    </source>
</reference>
<keyword evidence="6 12" id="KW-0697">Rotamase</keyword>
<evidence type="ECO:0000256" key="8">
    <source>
        <dbReference type="ARBA" id="ARBA00023235"/>
    </source>
</evidence>
<dbReference type="PANTHER" id="PTHR30560">
    <property type="entry name" value="TRIGGER FACTOR CHAPERONE AND PEPTIDYL-PROLYL CIS/TRANS ISOMERASE"/>
    <property type="match status" value="1"/>
</dbReference>
<comment type="function">
    <text evidence="10 12">Involved in protein export. Acts as a chaperone by maintaining the newly synthesized protein in an open conformation. Functions as a peptidyl-prolyl cis-trans isomerase.</text>
</comment>
<dbReference type="GO" id="GO:0051301">
    <property type="term" value="P:cell division"/>
    <property type="evidence" value="ECO:0007669"/>
    <property type="project" value="UniProtKB-KW"/>
</dbReference>
<keyword evidence="7 12" id="KW-0143">Chaperone</keyword>
<protein>
    <recommendedName>
        <fullName evidence="4 12">Trigger factor</fullName>
        <shortName evidence="12">TF</shortName>
        <ecNumber evidence="3 12">5.2.1.8</ecNumber>
    </recommendedName>
    <alternativeName>
        <fullName evidence="11 12">PPIase</fullName>
    </alternativeName>
</protein>
<evidence type="ECO:0000256" key="14">
    <source>
        <dbReference type="RuleBase" id="RU003914"/>
    </source>
</evidence>
<keyword evidence="12" id="KW-0963">Cytoplasm</keyword>
<proteinExistence type="inferred from homology"/>
<dbReference type="GO" id="GO:0003755">
    <property type="term" value="F:peptidyl-prolyl cis-trans isomerase activity"/>
    <property type="evidence" value="ECO:0007669"/>
    <property type="project" value="UniProtKB-UniRule"/>
</dbReference>
<evidence type="ECO:0000256" key="15">
    <source>
        <dbReference type="SAM" id="MobiDB-lite"/>
    </source>
</evidence>
<dbReference type="InterPro" id="IPR001179">
    <property type="entry name" value="PPIase_FKBP_dom"/>
</dbReference>
<comment type="caution">
    <text evidence="17">The sequence shown here is derived from an EMBL/GenBank/DDBJ whole genome shotgun (WGS) entry which is preliminary data.</text>
</comment>
<comment type="similarity">
    <text evidence="2 12 14">Belongs to the FKBP-type PPIase family. Tig subfamily.</text>
</comment>
<sequence length="452" mass="51134">MKATVEKVSSNKVKISFEIEAEKFQQGLDAAYRKNVKRISIPGFRKGKAPLKVIEAHYGPTVFYEDAFEEIFPEIYDKVVEENKLRVVDRPSVDFSQIERGKDLIFTCEVYVIPDVTLGEYKGVEVEKVEPEFDAADVDREIERARENAARMIEVERPAQKGDTVIIDYAGFDGDKQFEGGTAQDHELELGSNAFIPGFEDQLVGAVAGEDREVNVTFPEHYHAADLAGKPVVFKCKVKAVQQKELPELDDEFAQDVSEFDTFDEYKKSVEDKKRAEAQERADVQMENALVDKVVANATIDVPQAMITSQANQMINSMAQRLRYQGLSLDDFMKYTGQTLDMMRQQYAPEAEHRVRTELTLKAVADAEDIQPTDDEISDKIDEFAKQANQTPEEFKEKLAEGDMEYIRDIVRLQKTVDMLKAQAKYVDKPAEEPKPAEEAKTEAPAEADKAE</sequence>
<dbReference type="PANTHER" id="PTHR30560:SF3">
    <property type="entry name" value="TRIGGER FACTOR-LIKE PROTEIN TIG, CHLOROPLASTIC"/>
    <property type="match status" value="1"/>
</dbReference>
<keyword evidence="5 12" id="KW-0132">Cell division</keyword>
<dbReference type="Proteomes" id="UP000824123">
    <property type="component" value="Unassembled WGS sequence"/>
</dbReference>
<evidence type="ECO:0000256" key="1">
    <source>
        <dbReference type="ARBA" id="ARBA00000971"/>
    </source>
</evidence>
<evidence type="ECO:0000256" key="7">
    <source>
        <dbReference type="ARBA" id="ARBA00023186"/>
    </source>
</evidence>
<dbReference type="GO" id="GO:0044183">
    <property type="term" value="F:protein folding chaperone"/>
    <property type="evidence" value="ECO:0007669"/>
    <property type="project" value="TreeGrafter"/>
</dbReference>
<dbReference type="GO" id="GO:0051083">
    <property type="term" value="P:'de novo' cotranslational protein folding"/>
    <property type="evidence" value="ECO:0007669"/>
    <property type="project" value="TreeGrafter"/>
</dbReference>
<dbReference type="InterPro" id="IPR005215">
    <property type="entry name" value="Trig_fac"/>
</dbReference>
<evidence type="ECO:0000256" key="4">
    <source>
        <dbReference type="ARBA" id="ARBA00016902"/>
    </source>
</evidence>
<dbReference type="InterPro" id="IPR008881">
    <property type="entry name" value="Trigger_fac_ribosome-bd_bac"/>
</dbReference>
<dbReference type="AlphaFoldDB" id="A0A9D1LPN3"/>
<dbReference type="SUPFAM" id="SSF54534">
    <property type="entry name" value="FKBP-like"/>
    <property type="match status" value="1"/>
</dbReference>
<evidence type="ECO:0000256" key="9">
    <source>
        <dbReference type="ARBA" id="ARBA00023306"/>
    </source>
</evidence>
<comment type="catalytic activity">
    <reaction evidence="1 12 13">
        <text>[protein]-peptidylproline (omega=180) = [protein]-peptidylproline (omega=0)</text>
        <dbReference type="Rhea" id="RHEA:16237"/>
        <dbReference type="Rhea" id="RHEA-COMP:10747"/>
        <dbReference type="Rhea" id="RHEA-COMP:10748"/>
        <dbReference type="ChEBI" id="CHEBI:83833"/>
        <dbReference type="ChEBI" id="CHEBI:83834"/>
        <dbReference type="EC" id="5.2.1.8"/>
    </reaction>
</comment>
<dbReference type="Gene3D" id="3.10.50.40">
    <property type="match status" value="1"/>
</dbReference>
<dbReference type="SUPFAM" id="SSF109998">
    <property type="entry name" value="Triger factor/SurA peptide-binding domain-like"/>
    <property type="match status" value="1"/>
</dbReference>
<dbReference type="InterPro" id="IPR046357">
    <property type="entry name" value="PPIase_dom_sf"/>
</dbReference>
<evidence type="ECO:0000256" key="13">
    <source>
        <dbReference type="PROSITE-ProRule" id="PRU00277"/>
    </source>
</evidence>
<dbReference type="HAMAP" id="MF_00303">
    <property type="entry name" value="Trigger_factor_Tig"/>
    <property type="match status" value="1"/>
</dbReference>
<evidence type="ECO:0000256" key="6">
    <source>
        <dbReference type="ARBA" id="ARBA00023110"/>
    </source>
</evidence>
<dbReference type="GO" id="GO:0015031">
    <property type="term" value="P:protein transport"/>
    <property type="evidence" value="ECO:0007669"/>
    <property type="project" value="UniProtKB-UniRule"/>
</dbReference>
<comment type="domain">
    <text evidence="12">Consists of 3 domains; the N-terminus binds the ribosome, the middle domain has PPIase activity, while the C-terminus has intrinsic chaperone activity on its own.</text>
</comment>
<dbReference type="NCBIfam" id="TIGR00115">
    <property type="entry name" value="tig"/>
    <property type="match status" value="1"/>
</dbReference>
<name>A0A9D1LPN3_9FIRM</name>
<dbReference type="InterPro" id="IPR036611">
    <property type="entry name" value="Trigger_fac_ribosome-bd_sf"/>
</dbReference>
<reference evidence="17" key="1">
    <citation type="submission" date="2020-10" db="EMBL/GenBank/DDBJ databases">
        <authorList>
            <person name="Gilroy R."/>
        </authorList>
    </citation>
    <scope>NUCLEOTIDE SEQUENCE</scope>
    <source>
        <strain evidence="17">ChiSxjej2B14-8506</strain>
    </source>
</reference>
<dbReference type="GO" id="GO:0005737">
    <property type="term" value="C:cytoplasm"/>
    <property type="evidence" value="ECO:0007669"/>
    <property type="project" value="UniProtKB-SubCell"/>
</dbReference>
<evidence type="ECO:0000259" key="16">
    <source>
        <dbReference type="PROSITE" id="PS50059"/>
    </source>
</evidence>
<evidence type="ECO:0000256" key="10">
    <source>
        <dbReference type="ARBA" id="ARBA00024849"/>
    </source>
</evidence>
<dbReference type="InterPro" id="IPR037041">
    <property type="entry name" value="Trigger_fac_C_sf"/>
</dbReference>
<organism evidence="17 18">
    <name type="scientific">Candidatus Fimadaptatus faecigallinarum</name>
    <dbReference type="NCBI Taxonomy" id="2840814"/>
    <lineage>
        <taxon>Bacteria</taxon>
        <taxon>Bacillati</taxon>
        <taxon>Bacillota</taxon>
        <taxon>Clostridia</taxon>
        <taxon>Eubacteriales</taxon>
        <taxon>Candidatus Fimadaptatus</taxon>
    </lineage>
</organism>
<dbReference type="Gene3D" id="3.30.70.1050">
    <property type="entry name" value="Trigger factor ribosome-binding domain"/>
    <property type="match status" value="1"/>
</dbReference>
<keyword evidence="9 12" id="KW-0131">Cell cycle</keyword>
<feature type="domain" description="PPIase FKBP-type" evidence="16">
    <location>
        <begin position="162"/>
        <end position="222"/>
    </location>
</feature>
<dbReference type="GO" id="GO:0043022">
    <property type="term" value="F:ribosome binding"/>
    <property type="evidence" value="ECO:0007669"/>
    <property type="project" value="TreeGrafter"/>
</dbReference>
<dbReference type="GO" id="GO:0043335">
    <property type="term" value="P:protein unfolding"/>
    <property type="evidence" value="ECO:0007669"/>
    <property type="project" value="TreeGrafter"/>
</dbReference>
<dbReference type="Pfam" id="PF00254">
    <property type="entry name" value="FKBP_C"/>
    <property type="match status" value="1"/>
</dbReference>
<evidence type="ECO:0000313" key="18">
    <source>
        <dbReference type="Proteomes" id="UP000824123"/>
    </source>
</evidence>
<comment type="subcellular location">
    <subcellularLocation>
        <location evidence="12">Cytoplasm</location>
    </subcellularLocation>
    <text evidence="12">About half TF is bound to the ribosome near the polypeptide exit tunnel while the other half is free in the cytoplasm.</text>
</comment>
<dbReference type="FunFam" id="3.10.50.40:FF:000001">
    <property type="entry name" value="Trigger factor"/>
    <property type="match status" value="1"/>
</dbReference>
<evidence type="ECO:0000313" key="17">
    <source>
        <dbReference type="EMBL" id="HIU45721.1"/>
    </source>
</evidence>
<evidence type="ECO:0000256" key="5">
    <source>
        <dbReference type="ARBA" id="ARBA00022618"/>
    </source>
</evidence>
<evidence type="ECO:0000256" key="3">
    <source>
        <dbReference type="ARBA" id="ARBA00013194"/>
    </source>
</evidence>
<dbReference type="PIRSF" id="PIRSF003095">
    <property type="entry name" value="Trigger_factor"/>
    <property type="match status" value="1"/>
</dbReference>
<dbReference type="Gene3D" id="1.10.3120.10">
    <property type="entry name" value="Trigger factor, C-terminal domain"/>
    <property type="match status" value="1"/>
</dbReference>
<dbReference type="Pfam" id="PF05698">
    <property type="entry name" value="Trigger_C"/>
    <property type="match status" value="1"/>
</dbReference>
<evidence type="ECO:0000256" key="2">
    <source>
        <dbReference type="ARBA" id="ARBA00005464"/>
    </source>
</evidence>
<dbReference type="Pfam" id="PF05697">
    <property type="entry name" value="Trigger_N"/>
    <property type="match status" value="1"/>
</dbReference>
<gene>
    <name evidence="12" type="primary">tig</name>
    <name evidence="17" type="ORF">IAC59_00505</name>
</gene>
<dbReference type="SUPFAM" id="SSF102735">
    <property type="entry name" value="Trigger factor ribosome-binding domain"/>
    <property type="match status" value="1"/>
</dbReference>
<accession>A0A9D1LPN3</accession>
<dbReference type="PROSITE" id="PS50059">
    <property type="entry name" value="FKBP_PPIASE"/>
    <property type="match status" value="1"/>
</dbReference>